<keyword evidence="4" id="KW-1185">Reference proteome</keyword>
<gene>
    <name evidence="1" type="ORF">CURHAP_LOCUS35090</name>
    <name evidence="2" type="ORF">ORAREDHAP_LOCUS34534</name>
</gene>
<reference evidence="4" key="1">
    <citation type="journal article" date="2020" name="Genome Biol.">
        <title>Gamete binning: chromosome-level and haplotype-resolved genome assembly enabled by high-throughput single-cell sequencing of gamete genomes.</title>
        <authorList>
            <person name="Campoy J.A."/>
            <person name="Sun H."/>
            <person name="Goel M."/>
            <person name="Jiao W.-B."/>
            <person name="Folz-Donahue K."/>
            <person name="Wang N."/>
            <person name="Rubio M."/>
            <person name="Liu C."/>
            <person name="Kukat C."/>
            <person name="Ruiz D."/>
            <person name="Huettel B."/>
            <person name="Schneeberger K."/>
        </authorList>
    </citation>
    <scope>NUCLEOTIDE SEQUENCE [LARGE SCALE GENOMIC DNA]</scope>
    <source>
        <strain evidence="4">cv. Rojo Pasion</strain>
    </source>
</reference>
<sequence length="199" mass="22378">MDGDEDMNFCCLRLDEKDMWRKEVHLHLRSPEITIRGAGVAHLLQTSNAHKVFDEMRKRLPALPACYCARCEQRAHVFFKPRAANSSIRVPARAANELGVFGDAIEDVALTWSTPDYRVCKTSGRDCGLNRDSQIVCSDPKAKRKVANAISHHLSVPTNIRFTREEHFISRSFSSQPSSLIFTSPSSSQSLKTHRLVPA</sequence>
<organism evidence="1 3">
    <name type="scientific">Prunus armeniaca</name>
    <name type="common">Apricot</name>
    <name type="synonym">Armeniaca vulgaris</name>
    <dbReference type="NCBI Taxonomy" id="36596"/>
    <lineage>
        <taxon>Eukaryota</taxon>
        <taxon>Viridiplantae</taxon>
        <taxon>Streptophyta</taxon>
        <taxon>Embryophyta</taxon>
        <taxon>Tracheophyta</taxon>
        <taxon>Spermatophyta</taxon>
        <taxon>Magnoliopsida</taxon>
        <taxon>eudicotyledons</taxon>
        <taxon>Gunneridae</taxon>
        <taxon>Pentapetalae</taxon>
        <taxon>rosids</taxon>
        <taxon>fabids</taxon>
        <taxon>Rosales</taxon>
        <taxon>Rosaceae</taxon>
        <taxon>Amygdaloideae</taxon>
        <taxon>Amygdaleae</taxon>
        <taxon>Prunus</taxon>
    </lineage>
</organism>
<evidence type="ECO:0000313" key="4">
    <source>
        <dbReference type="Proteomes" id="UP000507245"/>
    </source>
</evidence>
<evidence type="ECO:0000313" key="1">
    <source>
        <dbReference type="EMBL" id="CAB4281880.1"/>
    </source>
</evidence>
<accession>A0A6J5UZ15</accession>
<dbReference type="Proteomes" id="UP000507245">
    <property type="component" value="Unassembled WGS sequence"/>
</dbReference>
<reference evidence="1 3" key="2">
    <citation type="submission" date="2020-05" db="EMBL/GenBank/DDBJ databases">
        <authorList>
            <person name="Campoy J."/>
            <person name="Schneeberger K."/>
            <person name="Spophaly S."/>
        </authorList>
    </citation>
    <scope>NUCLEOTIDE SEQUENCE [LARGE SCALE GENOMIC DNA]</scope>
    <source>
        <strain evidence="1">PruArmRojPasFocal</strain>
    </source>
</reference>
<dbReference type="EMBL" id="CAEKKB010000006">
    <property type="protein sequence ID" value="CAB4312188.1"/>
    <property type="molecule type" value="Genomic_DNA"/>
</dbReference>
<dbReference type="AlphaFoldDB" id="A0A6J5UZ15"/>
<dbReference type="Proteomes" id="UP000507222">
    <property type="component" value="Unassembled WGS sequence"/>
</dbReference>
<evidence type="ECO:0000313" key="2">
    <source>
        <dbReference type="EMBL" id="CAB4312188.1"/>
    </source>
</evidence>
<evidence type="ECO:0000313" key="3">
    <source>
        <dbReference type="Proteomes" id="UP000507222"/>
    </source>
</evidence>
<protein>
    <submittedName>
        <fullName evidence="1">Uncharacterized protein</fullName>
    </submittedName>
</protein>
<dbReference type="EMBL" id="CAEKDK010000006">
    <property type="protein sequence ID" value="CAB4281880.1"/>
    <property type="molecule type" value="Genomic_DNA"/>
</dbReference>
<name>A0A6J5UZ15_PRUAR</name>
<proteinExistence type="predicted"/>